<evidence type="ECO:0000313" key="2">
    <source>
        <dbReference type="EMBL" id="PFX19972.1"/>
    </source>
</evidence>
<feature type="region of interest" description="Disordered" evidence="1">
    <location>
        <begin position="30"/>
        <end position="52"/>
    </location>
</feature>
<name>A0A2B4RUR6_STYPI</name>
<gene>
    <name evidence="2" type="ORF">AWC38_SpisGene15592</name>
</gene>
<sequence>MGSHKVRFILRYFSARMSCQLKRKTADISHDTCSSEEDKGGNKKVGKKNAKKIKKSRIEQTFKIHYSEFLTSADRNERRNSSVKLKLDIETNEDEIRNSLISELPQLRGKNFSFFTKDNDGRYYSCPCKLKCDGKDHIPAEWNARNISRAARSNRTVYISIEIDNKAPSTSGCNGDPIKPPLEIKEIVPNNGDVKGGFTFYLELTTRCKDDFEVQFGQNHPINVQRIDETHYKGTVPENASSLVGEEEVRIVNTLQDTKNAVTFRYTDESLKERNQVKENIKYEVELRKYQPTLKGIAKANGHEELASLLEKKYLMFGDNENDIDGKEDCKKITKDQSIEKWSLQSTDSFKSLQGYLGDWESPTPLSSLQVSVDETFPGDTVAEQQAYLVFNGRDQSAICHEKGEMSDENKEDGESYTSFSLLQVSSGEVWLEGMFDVQKATPGRQDSNTSDKWPSEGGANAGERRSSDVQDYTVKEPQETLESKSPEKLDSYHEKGPSYGKIEMREDHKLYETNSPVEEMKLVGRPSQDPACLPDDYVPRGSYETLSCKEGKSMGKVGGPSHEQVGIHLCSSGNLGIQDASFTIQPSDGKEKSAFPTPEVSERIHFGSCLPEHIRTTSISKLLLG</sequence>
<reference evidence="3" key="1">
    <citation type="journal article" date="2017" name="bioRxiv">
        <title>Comparative analysis of the genomes of Stylophora pistillata and Acropora digitifera provides evidence for extensive differences between species of corals.</title>
        <authorList>
            <person name="Voolstra C.R."/>
            <person name="Li Y."/>
            <person name="Liew Y.J."/>
            <person name="Baumgarten S."/>
            <person name="Zoccola D."/>
            <person name="Flot J.-F."/>
            <person name="Tambutte S."/>
            <person name="Allemand D."/>
            <person name="Aranda M."/>
        </authorList>
    </citation>
    <scope>NUCLEOTIDE SEQUENCE [LARGE SCALE GENOMIC DNA]</scope>
</reference>
<comment type="caution">
    <text evidence="2">The sequence shown here is derived from an EMBL/GenBank/DDBJ whole genome shotgun (WGS) entry which is preliminary data.</text>
</comment>
<dbReference type="OrthoDB" id="10664809at2759"/>
<keyword evidence="3" id="KW-1185">Reference proteome</keyword>
<organism evidence="2 3">
    <name type="scientific">Stylophora pistillata</name>
    <name type="common">Smooth cauliflower coral</name>
    <dbReference type="NCBI Taxonomy" id="50429"/>
    <lineage>
        <taxon>Eukaryota</taxon>
        <taxon>Metazoa</taxon>
        <taxon>Cnidaria</taxon>
        <taxon>Anthozoa</taxon>
        <taxon>Hexacorallia</taxon>
        <taxon>Scleractinia</taxon>
        <taxon>Astrocoeniina</taxon>
        <taxon>Pocilloporidae</taxon>
        <taxon>Stylophora</taxon>
    </lineage>
</organism>
<feature type="region of interest" description="Disordered" evidence="1">
    <location>
        <begin position="441"/>
        <end position="509"/>
    </location>
</feature>
<proteinExistence type="predicted"/>
<protein>
    <submittedName>
        <fullName evidence="2">Uncharacterized protein</fullName>
    </submittedName>
</protein>
<dbReference type="AlphaFoldDB" id="A0A2B4RUR6"/>
<feature type="compositionally biased region" description="Basic residues" evidence="1">
    <location>
        <begin position="42"/>
        <end position="52"/>
    </location>
</feature>
<dbReference type="EMBL" id="LSMT01000335">
    <property type="protein sequence ID" value="PFX19972.1"/>
    <property type="molecule type" value="Genomic_DNA"/>
</dbReference>
<feature type="compositionally biased region" description="Basic and acidic residues" evidence="1">
    <location>
        <begin position="463"/>
        <end position="509"/>
    </location>
</feature>
<accession>A0A2B4RUR6</accession>
<evidence type="ECO:0000313" key="3">
    <source>
        <dbReference type="Proteomes" id="UP000225706"/>
    </source>
</evidence>
<dbReference type="Proteomes" id="UP000225706">
    <property type="component" value="Unassembled WGS sequence"/>
</dbReference>
<evidence type="ECO:0000256" key="1">
    <source>
        <dbReference type="SAM" id="MobiDB-lite"/>
    </source>
</evidence>